<proteinExistence type="predicted"/>
<feature type="transmembrane region" description="Helical" evidence="1">
    <location>
        <begin position="89"/>
        <end position="110"/>
    </location>
</feature>
<dbReference type="EMBL" id="MGFG01000005">
    <property type="protein sequence ID" value="OGM01550.1"/>
    <property type="molecule type" value="Genomic_DNA"/>
</dbReference>
<dbReference type="Proteomes" id="UP000176988">
    <property type="component" value="Unassembled WGS sequence"/>
</dbReference>
<keyword evidence="1" id="KW-0472">Membrane</keyword>
<organism evidence="2 3">
    <name type="scientific">Candidatus Uhrbacteria bacterium RIFOXYC2_FULL_47_19</name>
    <dbReference type="NCBI Taxonomy" id="1802424"/>
    <lineage>
        <taxon>Bacteria</taxon>
        <taxon>Candidatus Uhriibacteriota</taxon>
    </lineage>
</organism>
<feature type="transmembrane region" description="Helical" evidence="1">
    <location>
        <begin position="12"/>
        <end position="34"/>
    </location>
</feature>
<gene>
    <name evidence="2" type="ORF">A2480_02575</name>
</gene>
<evidence type="ECO:0000256" key="1">
    <source>
        <dbReference type="SAM" id="Phobius"/>
    </source>
</evidence>
<dbReference type="AlphaFoldDB" id="A0A1F7WFI7"/>
<evidence type="ECO:0000313" key="3">
    <source>
        <dbReference type="Proteomes" id="UP000176988"/>
    </source>
</evidence>
<sequence>MSPNATTRNVAAVILLAMLALVLLSIVSLMSATFYEFLTWLRLSRILLISNLLVEGWIVITAVVAMIGRSEFSDRCRYRWTIHFPEQKGYEIEIVPIILIPLGGIAAAGLSHHMGL</sequence>
<protein>
    <submittedName>
        <fullName evidence="2">Uncharacterized protein</fullName>
    </submittedName>
</protein>
<keyword evidence="1" id="KW-1133">Transmembrane helix</keyword>
<accession>A0A1F7WFI7</accession>
<reference evidence="2 3" key="1">
    <citation type="journal article" date="2016" name="Nat. Commun.">
        <title>Thousands of microbial genomes shed light on interconnected biogeochemical processes in an aquifer system.</title>
        <authorList>
            <person name="Anantharaman K."/>
            <person name="Brown C.T."/>
            <person name="Hug L.A."/>
            <person name="Sharon I."/>
            <person name="Castelle C.J."/>
            <person name="Probst A.J."/>
            <person name="Thomas B.C."/>
            <person name="Singh A."/>
            <person name="Wilkins M.J."/>
            <person name="Karaoz U."/>
            <person name="Brodie E.L."/>
            <person name="Williams K.H."/>
            <person name="Hubbard S.S."/>
            <person name="Banfield J.F."/>
        </authorList>
    </citation>
    <scope>NUCLEOTIDE SEQUENCE [LARGE SCALE GENOMIC DNA]</scope>
</reference>
<evidence type="ECO:0000313" key="2">
    <source>
        <dbReference type="EMBL" id="OGM01550.1"/>
    </source>
</evidence>
<name>A0A1F7WFI7_9BACT</name>
<keyword evidence="1" id="KW-0812">Transmembrane</keyword>
<comment type="caution">
    <text evidence="2">The sequence shown here is derived from an EMBL/GenBank/DDBJ whole genome shotgun (WGS) entry which is preliminary data.</text>
</comment>
<feature type="transmembrane region" description="Helical" evidence="1">
    <location>
        <begin position="46"/>
        <end position="68"/>
    </location>
</feature>